<dbReference type="Pfam" id="PF00328">
    <property type="entry name" value="His_Phos_2"/>
    <property type="match status" value="1"/>
</dbReference>
<name>A0A183C553_GLOPA</name>
<keyword evidence="6" id="KW-1015">Disulfide bond</keyword>
<dbReference type="GO" id="GO:0003993">
    <property type="term" value="F:acid phosphatase activity"/>
    <property type="evidence" value="ECO:0007669"/>
    <property type="project" value="UniProtKB-EC"/>
</dbReference>
<comment type="similarity">
    <text evidence="2">Belongs to the histidine acid phosphatase family.</text>
</comment>
<sequence>MPTSTESTTNEGEITVDPECGLQISPIWTHGRVTVFAASFDLVAQNGNAKVGAADTFGDRNELDEESHWIRQTMPNLCARRIAKLELNELGNSTKKEFEKGMNQLNGELIAKMEQYQKQQRQNMGVLTKNKRETDLMLSGLDRLNVLGPFCSCGVMDTVHPTATFTSDPNQEEAWPQGWGQLNPKGKAQHVVLGSKLKARYIDELKFVNARYLNNEIYVLRSTQHMNRTLTSAISNMIGFQRERQHDTTIAALFSTLGASTKQMMTLTAIPTTLPV</sequence>
<evidence type="ECO:0000313" key="9">
    <source>
        <dbReference type="WBParaSite" id="GPLIN_000799800"/>
    </source>
</evidence>
<proteinExistence type="inferred from homology"/>
<evidence type="ECO:0000256" key="2">
    <source>
        <dbReference type="ARBA" id="ARBA00005375"/>
    </source>
</evidence>
<evidence type="ECO:0000256" key="5">
    <source>
        <dbReference type="ARBA" id="ARBA00022801"/>
    </source>
</evidence>
<organism evidence="8 9">
    <name type="scientific">Globodera pallida</name>
    <name type="common">Potato cyst nematode worm</name>
    <name type="synonym">Heterodera pallida</name>
    <dbReference type="NCBI Taxonomy" id="36090"/>
    <lineage>
        <taxon>Eukaryota</taxon>
        <taxon>Metazoa</taxon>
        <taxon>Ecdysozoa</taxon>
        <taxon>Nematoda</taxon>
        <taxon>Chromadorea</taxon>
        <taxon>Rhabditida</taxon>
        <taxon>Tylenchina</taxon>
        <taxon>Tylenchomorpha</taxon>
        <taxon>Tylenchoidea</taxon>
        <taxon>Heteroderidae</taxon>
        <taxon>Heteroderinae</taxon>
        <taxon>Globodera</taxon>
    </lineage>
</organism>
<protein>
    <recommendedName>
        <fullName evidence="3">acid phosphatase</fullName>
        <ecNumber evidence="3">3.1.3.2</ecNumber>
    </recommendedName>
</protein>
<dbReference type="SUPFAM" id="SSF53254">
    <property type="entry name" value="Phosphoglycerate mutase-like"/>
    <property type="match status" value="1"/>
</dbReference>
<keyword evidence="7" id="KW-0325">Glycoprotein</keyword>
<dbReference type="InterPro" id="IPR000560">
    <property type="entry name" value="His_Pase_clade-2"/>
</dbReference>
<dbReference type="EC" id="3.1.3.2" evidence="3"/>
<evidence type="ECO:0000256" key="7">
    <source>
        <dbReference type="ARBA" id="ARBA00023180"/>
    </source>
</evidence>
<evidence type="ECO:0000256" key="6">
    <source>
        <dbReference type="ARBA" id="ARBA00023157"/>
    </source>
</evidence>
<evidence type="ECO:0000313" key="8">
    <source>
        <dbReference type="Proteomes" id="UP000050741"/>
    </source>
</evidence>
<reference evidence="8" key="1">
    <citation type="submission" date="2014-05" db="EMBL/GenBank/DDBJ databases">
        <title>The genome and life-stage specific transcriptomes of Globodera pallida elucidate key aspects of plant parasitism by a cyst nematode.</title>
        <authorList>
            <person name="Cotton J.A."/>
            <person name="Lilley C.J."/>
            <person name="Jones L.M."/>
            <person name="Kikuchi T."/>
            <person name="Reid A.J."/>
            <person name="Thorpe P."/>
            <person name="Tsai I.J."/>
            <person name="Beasley H."/>
            <person name="Blok V."/>
            <person name="Cock P.J.A."/>
            <person name="Van den Akker S.E."/>
            <person name="Holroyd N."/>
            <person name="Hunt M."/>
            <person name="Mantelin S."/>
            <person name="Naghra H."/>
            <person name="Pain A."/>
            <person name="Palomares-Rius J.E."/>
            <person name="Zarowiecki M."/>
            <person name="Berriman M."/>
            <person name="Jones J.T."/>
            <person name="Urwin P.E."/>
        </authorList>
    </citation>
    <scope>NUCLEOTIDE SEQUENCE [LARGE SCALE GENOMIC DNA]</scope>
    <source>
        <strain evidence="8">Lindley</strain>
    </source>
</reference>
<dbReference type="PANTHER" id="PTHR11567:SF211">
    <property type="entry name" value="PROSTATIC ACID PHOSPHATASE"/>
    <property type="match status" value="1"/>
</dbReference>
<accession>A0A183C553</accession>
<reference evidence="9" key="2">
    <citation type="submission" date="2016-06" db="UniProtKB">
        <authorList>
            <consortium name="WormBaseParasite"/>
        </authorList>
    </citation>
    <scope>IDENTIFICATION</scope>
</reference>
<evidence type="ECO:0000256" key="3">
    <source>
        <dbReference type="ARBA" id="ARBA00012646"/>
    </source>
</evidence>
<dbReference type="InterPro" id="IPR050645">
    <property type="entry name" value="Histidine_acid_phosphatase"/>
</dbReference>
<keyword evidence="5" id="KW-0378">Hydrolase</keyword>
<keyword evidence="8" id="KW-1185">Reference proteome</keyword>
<dbReference type="WBParaSite" id="GPLIN_000799800">
    <property type="protein sequence ID" value="GPLIN_000799800"/>
    <property type="gene ID" value="GPLIN_000799800"/>
</dbReference>
<dbReference type="InterPro" id="IPR029033">
    <property type="entry name" value="His_PPase_superfam"/>
</dbReference>
<evidence type="ECO:0000256" key="4">
    <source>
        <dbReference type="ARBA" id="ARBA00022729"/>
    </source>
</evidence>
<dbReference type="PANTHER" id="PTHR11567">
    <property type="entry name" value="ACID PHOSPHATASE-RELATED"/>
    <property type="match status" value="1"/>
</dbReference>
<dbReference type="Gene3D" id="3.40.50.1240">
    <property type="entry name" value="Phosphoglycerate mutase-like"/>
    <property type="match status" value="1"/>
</dbReference>
<comment type="catalytic activity">
    <reaction evidence="1">
        <text>a phosphate monoester + H2O = an alcohol + phosphate</text>
        <dbReference type="Rhea" id="RHEA:15017"/>
        <dbReference type="ChEBI" id="CHEBI:15377"/>
        <dbReference type="ChEBI" id="CHEBI:30879"/>
        <dbReference type="ChEBI" id="CHEBI:43474"/>
        <dbReference type="ChEBI" id="CHEBI:67140"/>
        <dbReference type="EC" id="3.1.3.2"/>
    </reaction>
</comment>
<evidence type="ECO:0000256" key="1">
    <source>
        <dbReference type="ARBA" id="ARBA00000032"/>
    </source>
</evidence>
<dbReference type="AlphaFoldDB" id="A0A183C553"/>
<dbReference type="Proteomes" id="UP000050741">
    <property type="component" value="Unassembled WGS sequence"/>
</dbReference>
<keyword evidence="4" id="KW-0732">Signal</keyword>